<keyword evidence="4" id="KW-0175">Coiled coil</keyword>
<evidence type="ECO:0000256" key="2">
    <source>
        <dbReference type="ARBA" id="ARBA00034301"/>
    </source>
</evidence>
<dbReference type="KEGG" id="cohn:KCTCHS21_18270"/>
<keyword evidence="7" id="KW-1185">Reference proteome</keyword>
<dbReference type="InterPro" id="IPR048933">
    <property type="entry name" value="B_lactamase-like_C"/>
</dbReference>
<dbReference type="InterPro" id="IPR001279">
    <property type="entry name" value="Metallo-B-lactamas"/>
</dbReference>
<organism evidence="6 7">
    <name type="scientific">Cohnella abietis</name>
    <dbReference type="NCBI Taxonomy" id="2507935"/>
    <lineage>
        <taxon>Bacteria</taxon>
        <taxon>Bacillati</taxon>
        <taxon>Bacillota</taxon>
        <taxon>Bacilli</taxon>
        <taxon>Bacillales</taxon>
        <taxon>Paenibacillaceae</taxon>
        <taxon>Cohnella</taxon>
    </lineage>
</organism>
<evidence type="ECO:0000256" key="3">
    <source>
        <dbReference type="ARBA" id="ARBA00048505"/>
    </source>
</evidence>
<dbReference type="EMBL" id="AP019400">
    <property type="protein sequence ID" value="BBI32428.1"/>
    <property type="molecule type" value="Genomic_DNA"/>
</dbReference>
<evidence type="ECO:0000256" key="4">
    <source>
        <dbReference type="SAM" id="Coils"/>
    </source>
</evidence>
<dbReference type="Proteomes" id="UP000289856">
    <property type="component" value="Chromosome"/>
</dbReference>
<comment type="catalytic activity">
    <reaction evidence="3">
        <text>3',5'-cyclic UMP + H2O = UMP + H(+)</text>
        <dbReference type="Rhea" id="RHEA:70575"/>
        <dbReference type="ChEBI" id="CHEBI:15377"/>
        <dbReference type="ChEBI" id="CHEBI:15378"/>
        <dbReference type="ChEBI" id="CHEBI:57865"/>
        <dbReference type="ChEBI" id="CHEBI:184387"/>
    </reaction>
    <physiologicalReaction direction="left-to-right" evidence="3">
        <dbReference type="Rhea" id="RHEA:70576"/>
    </physiologicalReaction>
</comment>
<dbReference type="SUPFAM" id="SSF56281">
    <property type="entry name" value="Metallo-hydrolase/oxidoreductase"/>
    <property type="match status" value="1"/>
</dbReference>
<dbReference type="Gene3D" id="3.60.15.10">
    <property type="entry name" value="Ribonuclease Z/Hydroxyacylglutathione hydrolase-like"/>
    <property type="match status" value="1"/>
</dbReference>
<evidence type="ECO:0000313" key="7">
    <source>
        <dbReference type="Proteomes" id="UP000289856"/>
    </source>
</evidence>
<keyword evidence="6" id="KW-0378">Hydrolase</keyword>
<dbReference type="InterPro" id="IPR050662">
    <property type="entry name" value="Sec-metab_biosynth-thioest"/>
</dbReference>
<dbReference type="Gene3D" id="1.10.10.10">
    <property type="entry name" value="Winged helix-like DNA-binding domain superfamily/Winged helix DNA-binding domain"/>
    <property type="match status" value="1"/>
</dbReference>
<feature type="coiled-coil region" evidence="4">
    <location>
        <begin position="250"/>
        <end position="277"/>
    </location>
</feature>
<evidence type="ECO:0000259" key="5">
    <source>
        <dbReference type="SMART" id="SM00849"/>
    </source>
</evidence>
<dbReference type="PANTHER" id="PTHR23131">
    <property type="entry name" value="ENDORIBONUCLEASE LACTB2"/>
    <property type="match status" value="1"/>
</dbReference>
<accession>A0A3T1D304</accession>
<sequence length="349" mass="39691">MIANIQSITQLEDGWLQVRVPLPFSLKWVNAYLLPEAEGWTLIDPGLRTEETEAFWGAVLSEQDIGWQDIKAIVLTHHHPDHYGMAGWFQEQTGAKVYLSQAALNSAERLWGENEIFSEQLTQAFLCHGLAQELTEDMREHMRGFRERVSPQPAETVILQPGTIFRMGLVDWEIYSGEGHAPGHLIFYDRASGRLLCGDQVLPDISPNIGWMPGGDPDPLGSFLISLQELLPLEVGMVFPGHRNPFPQYRQRIQELLEHHERRLVKMTELLGEEERSAFELCELMFGTKLRGNTHNLRFALAETIAHLIQLEQRKLIARVELDDESAGGVSESLGEPRLIRYRRIISLA</sequence>
<dbReference type="PANTHER" id="PTHR23131:SF4">
    <property type="entry name" value="METALLO-BETA-LACTAMASE SUPERFAMILY POTEIN"/>
    <property type="match status" value="1"/>
</dbReference>
<feature type="domain" description="Metallo-beta-lactamase" evidence="5">
    <location>
        <begin position="28"/>
        <end position="242"/>
    </location>
</feature>
<dbReference type="GO" id="GO:0016787">
    <property type="term" value="F:hydrolase activity"/>
    <property type="evidence" value="ECO:0007669"/>
    <property type="project" value="UniProtKB-KW"/>
</dbReference>
<dbReference type="RefSeq" id="WP_232058132.1">
    <property type="nucleotide sequence ID" value="NZ_AP019400.1"/>
</dbReference>
<evidence type="ECO:0000313" key="6">
    <source>
        <dbReference type="EMBL" id="BBI32428.1"/>
    </source>
</evidence>
<dbReference type="Pfam" id="PF00753">
    <property type="entry name" value="Lactamase_B"/>
    <property type="match status" value="1"/>
</dbReference>
<dbReference type="AlphaFoldDB" id="A0A3T1D304"/>
<gene>
    <name evidence="6" type="ORF">KCTCHS21_18270</name>
</gene>
<evidence type="ECO:0000256" key="1">
    <source>
        <dbReference type="ARBA" id="ARBA00034221"/>
    </source>
</evidence>
<dbReference type="Pfam" id="PF21221">
    <property type="entry name" value="B_lactamase-like_C"/>
    <property type="match status" value="1"/>
</dbReference>
<protein>
    <submittedName>
        <fullName evidence="6">MBL fold metallo-hydrolase</fullName>
    </submittedName>
</protein>
<dbReference type="InterPro" id="IPR036388">
    <property type="entry name" value="WH-like_DNA-bd_sf"/>
</dbReference>
<dbReference type="CDD" id="cd07725">
    <property type="entry name" value="TTHA1429-like_MBL-fold"/>
    <property type="match status" value="1"/>
</dbReference>
<proteinExistence type="predicted"/>
<name>A0A3T1D304_9BACL</name>
<comment type="function">
    <text evidence="2">Counteracts the endogenous Pycsar antiviral defense system. Phosphodiesterase that enables metal-dependent hydrolysis of host cyclic nucleotide Pycsar defense signals such as cCMP and cUMP.</text>
</comment>
<dbReference type="SMART" id="SM00849">
    <property type="entry name" value="Lactamase_B"/>
    <property type="match status" value="1"/>
</dbReference>
<reference evidence="6 7" key="1">
    <citation type="submission" date="2019-01" db="EMBL/GenBank/DDBJ databases">
        <title>Complete genome sequence of Cohnella hallensis HS21 isolated from Korean fir (Abies koreana) rhizospheric soil.</title>
        <authorList>
            <person name="Jiang L."/>
            <person name="Kang S.W."/>
            <person name="Kim S."/>
            <person name="Jung J."/>
            <person name="Kim C.Y."/>
            <person name="Kim D.H."/>
            <person name="Kim S.W."/>
            <person name="Lee J."/>
        </authorList>
    </citation>
    <scope>NUCLEOTIDE SEQUENCE [LARGE SCALE GENOMIC DNA]</scope>
    <source>
        <strain evidence="6 7">HS21</strain>
    </source>
</reference>
<dbReference type="InterPro" id="IPR036866">
    <property type="entry name" value="RibonucZ/Hydroxyglut_hydro"/>
</dbReference>
<comment type="catalytic activity">
    <reaction evidence="1">
        <text>3',5'-cyclic CMP + H2O = CMP + H(+)</text>
        <dbReference type="Rhea" id="RHEA:72675"/>
        <dbReference type="ChEBI" id="CHEBI:15377"/>
        <dbReference type="ChEBI" id="CHEBI:15378"/>
        <dbReference type="ChEBI" id="CHEBI:58003"/>
        <dbReference type="ChEBI" id="CHEBI:60377"/>
    </reaction>
    <physiologicalReaction direction="left-to-right" evidence="1">
        <dbReference type="Rhea" id="RHEA:72676"/>
    </physiologicalReaction>
</comment>